<accession>A0A504J9B8</accession>
<organism evidence="10 11">
    <name type="scientific">Aquimarina algicola</name>
    <dbReference type="NCBI Taxonomy" id="2589995"/>
    <lineage>
        <taxon>Bacteria</taxon>
        <taxon>Pseudomonadati</taxon>
        <taxon>Bacteroidota</taxon>
        <taxon>Flavobacteriia</taxon>
        <taxon>Flavobacteriales</taxon>
        <taxon>Flavobacteriaceae</taxon>
        <taxon>Aquimarina</taxon>
    </lineage>
</organism>
<name>A0A504J9B8_9FLAO</name>
<evidence type="ECO:0000256" key="5">
    <source>
        <dbReference type="ARBA" id="ARBA00023136"/>
    </source>
</evidence>
<reference evidence="10 11" key="1">
    <citation type="submission" date="2019-06" db="EMBL/GenBank/DDBJ databases">
        <authorList>
            <person name="Meng X."/>
        </authorList>
    </citation>
    <scope>NUCLEOTIDE SEQUENCE [LARGE SCALE GENOMIC DNA]</scope>
    <source>
        <strain evidence="10 11">M625</strain>
    </source>
</reference>
<proteinExistence type="inferred from homology"/>
<dbReference type="EMBL" id="VFWZ01000008">
    <property type="protein sequence ID" value="TPN82771.1"/>
    <property type="molecule type" value="Genomic_DNA"/>
</dbReference>
<feature type="region of interest" description="Disordered" evidence="8">
    <location>
        <begin position="122"/>
        <end position="147"/>
    </location>
</feature>
<dbReference type="NCBIfam" id="TIGR04057">
    <property type="entry name" value="SusC_RagA_signa"/>
    <property type="match status" value="1"/>
</dbReference>
<evidence type="ECO:0000256" key="6">
    <source>
        <dbReference type="ARBA" id="ARBA00023237"/>
    </source>
</evidence>
<evidence type="ECO:0000256" key="2">
    <source>
        <dbReference type="ARBA" id="ARBA00022448"/>
    </source>
</evidence>
<gene>
    <name evidence="10" type="ORF">FHK87_20295</name>
</gene>
<dbReference type="SUPFAM" id="SSF49464">
    <property type="entry name" value="Carboxypeptidase regulatory domain-like"/>
    <property type="match status" value="1"/>
</dbReference>
<keyword evidence="10" id="KW-0675">Receptor</keyword>
<feature type="compositionally biased region" description="Polar residues" evidence="8">
    <location>
        <begin position="122"/>
        <end position="146"/>
    </location>
</feature>
<dbReference type="Gene3D" id="2.40.170.20">
    <property type="entry name" value="TonB-dependent receptor, beta-barrel domain"/>
    <property type="match status" value="1"/>
</dbReference>
<evidence type="ECO:0000259" key="9">
    <source>
        <dbReference type="Pfam" id="PF07715"/>
    </source>
</evidence>
<evidence type="ECO:0000256" key="8">
    <source>
        <dbReference type="SAM" id="MobiDB-lite"/>
    </source>
</evidence>
<dbReference type="InterPro" id="IPR036942">
    <property type="entry name" value="Beta-barrel_TonB_sf"/>
</dbReference>
<sequence>MKKLIATGCSYQNIPDFNLKIKFTMFFFIVTLFQIQANSEYLQNTKISLNLSSVKLSRVFTEIENKTSYRFFYKNEEIDLDRKVSIKTKKESIKSILIILFKDSNETFKILDKQIIISRRNVSPTQKQQKPKAENQQFEVNGTISDESGLPLPGVSILEKGTTNGTMTDFDGNYSFIVKNPKGVLVFSSVGFDTQEIPINNQNTINTILTQNISELEQVVLVGYGEVKKQNLTGSVGVVDIESFQNQAPTVNVDQALQGQVSGVLISSPNGQSGTAAKIRIRGTSSLSGSNQPLFVIDGIPIVPESNIPIGGTEGRLLGNELNNQGLSTPIGNLNPSDIESISVLKDASAAAIYGSRAANGVIIINTKKGTKRGKPQFNVDISTIIQETATLDVLDAQQFREVWTKAVQNGSSDDDFATSVLDGSYFGNANTNWENEISPGTPISTNVYFNVRGGNENTQYSTSIATLNSKTQFQGSESERHNFNLSLNTKITSLWSFGTNVQASFFDQSNVDGGLVDRMYIFRPDIPVFDEDGNFSFSPNSNFENPVALSQAFNNNKTFLLLGSFFTQLEIVNGLTAETRVSVNYNNGNQESFYPRFTGRGGWSRLQGDGDGFAQDSRSNSSVLQWQSTLTYSRLFGLVHQLDAVLGTTFEEARNSFNKAFGTGFSNGVLSNVSSATVSNGGDAFESASGLSSYFGRINYDYDQKYFLTLTSRVDGSSKFAKENKYAFFPAAALAWRISGEPFLSGSNFLNELKFRSSIGLTGQQDFGAYQWRTLFETDDYGGDPSIILSQLGNDRLKWETTKQFDIGLDFSILNDRISGSFGYYQKDTEDAIFPVITPGNTGVSSVLANVGSTKNTGFEIEFNADIIRARNFSWNININLTKNANELTKIGDDFKDDEGFAVGFPGLGGGRLKEGSPIGLIYGYVSEGIFQQQSEIDNLNANAEDGVYQDELTAPGDLRFKDISGPNGVPDGKITSEDQTVIGDAQPDFFGGINSTWTYKGFTLAAQFTYSYGNDLFWFSQTRAINFGSPFLAENKTTEVLNAWTPENPTNQPRAVYRDPNNNARISSYYVHDASFLRLNTINLRYTFSKEVMKQIDFIDSISIYGIAQNLWTLTDYPGANPQSATLFNNDISGAGRDTNRFPLQKAFTFGINIGF</sequence>
<protein>
    <submittedName>
        <fullName evidence="10">TonB-dependent receptor</fullName>
    </submittedName>
</protein>
<evidence type="ECO:0000313" key="11">
    <source>
        <dbReference type="Proteomes" id="UP000315540"/>
    </source>
</evidence>
<keyword evidence="5 7" id="KW-0472">Membrane</keyword>
<comment type="similarity">
    <text evidence="7">Belongs to the TonB-dependent receptor family.</text>
</comment>
<dbReference type="Pfam" id="PF13715">
    <property type="entry name" value="CarbopepD_reg_2"/>
    <property type="match status" value="1"/>
</dbReference>
<dbReference type="InterPro" id="IPR008969">
    <property type="entry name" value="CarboxyPept-like_regulatory"/>
</dbReference>
<evidence type="ECO:0000256" key="1">
    <source>
        <dbReference type="ARBA" id="ARBA00004571"/>
    </source>
</evidence>
<dbReference type="Pfam" id="PF07715">
    <property type="entry name" value="Plug"/>
    <property type="match status" value="1"/>
</dbReference>
<dbReference type="Gene3D" id="2.60.40.1120">
    <property type="entry name" value="Carboxypeptidase-like, regulatory domain"/>
    <property type="match status" value="1"/>
</dbReference>
<dbReference type="SUPFAM" id="SSF56935">
    <property type="entry name" value="Porins"/>
    <property type="match status" value="1"/>
</dbReference>
<dbReference type="InterPro" id="IPR023997">
    <property type="entry name" value="TonB-dep_OMP_SusC/RagA_CS"/>
</dbReference>
<keyword evidence="3 7" id="KW-1134">Transmembrane beta strand</keyword>
<comment type="caution">
    <text evidence="10">The sequence shown here is derived from an EMBL/GenBank/DDBJ whole genome shotgun (WGS) entry which is preliminary data.</text>
</comment>
<evidence type="ECO:0000313" key="10">
    <source>
        <dbReference type="EMBL" id="TPN82771.1"/>
    </source>
</evidence>
<dbReference type="AlphaFoldDB" id="A0A504J9B8"/>
<dbReference type="PROSITE" id="PS52016">
    <property type="entry name" value="TONB_DEPENDENT_REC_3"/>
    <property type="match status" value="1"/>
</dbReference>
<dbReference type="InterPro" id="IPR037066">
    <property type="entry name" value="Plug_dom_sf"/>
</dbReference>
<dbReference type="InterPro" id="IPR012910">
    <property type="entry name" value="Plug_dom"/>
</dbReference>
<comment type="subcellular location">
    <subcellularLocation>
        <location evidence="1 7">Cell outer membrane</location>
        <topology evidence="1 7">Multi-pass membrane protein</topology>
    </subcellularLocation>
</comment>
<dbReference type="RefSeq" id="WP_140596007.1">
    <property type="nucleotide sequence ID" value="NZ_VFWZ01000008.1"/>
</dbReference>
<dbReference type="Proteomes" id="UP000315540">
    <property type="component" value="Unassembled WGS sequence"/>
</dbReference>
<evidence type="ECO:0000256" key="3">
    <source>
        <dbReference type="ARBA" id="ARBA00022452"/>
    </source>
</evidence>
<dbReference type="Gene3D" id="2.170.130.10">
    <property type="entry name" value="TonB-dependent receptor, plug domain"/>
    <property type="match status" value="1"/>
</dbReference>
<evidence type="ECO:0000256" key="7">
    <source>
        <dbReference type="PROSITE-ProRule" id="PRU01360"/>
    </source>
</evidence>
<evidence type="ECO:0000256" key="4">
    <source>
        <dbReference type="ARBA" id="ARBA00022692"/>
    </source>
</evidence>
<dbReference type="InterPro" id="IPR039426">
    <property type="entry name" value="TonB-dep_rcpt-like"/>
</dbReference>
<dbReference type="InterPro" id="IPR023996">
    <property type="entry name" value="TonB-dep_OMP_SusC/RagA"/>
</dbReference>
<feature type="domain" description="TonB-dependent receptor plug" evidence="9">
    <location>
        <begin position="229"/>
        <end position="362"/>
    </location>
</feature>
<dbReference type="OrthoDB" id="9768177at2"/>
<dbReference type="NCBIfam" id="TIGR04056">
    <property type="entry name" value="OMP_RagA_SusC"/>
    <property type="match status" value="1"/>
</dbReference>
<keyword evidence="4 7" id="KW-0812">Transmembrane</keyword>
<keyword evidence="11" id="KW-1185">Reference proteome</keyword>
<keyword evidence="6 7" id="KW-0998">Cell outer membrane</keyword>
<dbReference type="GO" id="GO:0009279">
    <property type="term" value="C:cell outer membrane"/>
    <property type="evidence" value="ECO:0007669"/>
    <property type="project" value="UniProtKB-SubCell"/>
</dbReference>
<keyword evidence="2 7" id="KW-0813">Transport</keyword>